<sequence>MKRAVQQGIRILNAFDWPLLALLVIMSVLGLTIMHSAVGGTDWRFADQARNFLIAFVALWVAAALPPPLLLRLSPIVYVMGVILLLGVEFFGETSKGATRWLDLGFARIQPSEMLKIAVPMVLAWYFQKNQGTLRIRDFLVAALLLAVPFVLIVRQPDLGTALLVFATGFFVIYFAGLSFRLLIPLFVLGAVGVGLLVHYEEQICQPDVDWVLLHEYQKHRVCTLMDPSVDPLGKGFHTIQSMIAIGSGGIYGKGYMMGTQAHLDFIPERTTDFIFAVFAEEFGLYGGIMMLVLYGLLVARGLHIAQQAHTQYGRLLGGAMAMMFFVYVFVNIGMVTGILPVVGVPLPFLSYGGTALLTLGVAGGLLMSISRYRPART</sequence>
<dbReference type="InterPro" id="IPR011923">
    <property type="entry name" value="RodA/MrdB"/>
</dbReference>
<feature type="transmembrane region" description="Helical" evidence="11">
    <location>
        <begin position="349"/>
        <end position="370"/>
    </location>
</feature>
<evidence type="ECO:0000313" key="12">
    <source>
        <dbReference type="EMBL" id="MDR4125178.1"/>
    </source>
</evidence>
<dbReference type="Proteomes" id="UP001232156">
    <property type="component" value="Unassembled WGS sequence"/>
</dbReference>
<dbReference type="HAMAP" id="MF_02079">
    <property type="entry name" value="PGT_RodA"/>
    <property type="match status" value="1"/>
</dbReference>
<dbReference type="PANTHER" id="PTHR30474">
    <property type="entry name" value="CELL CYCLE PROTEIN"/>
    <property type="match status" value="1"/>
</dbReference>
<keyword evidence="8 11" id="KW-1133">Transmembrane helix</keyword>
<feature type="transmembrane region" description="Helical" evidence="11">
    <location>
        <begin position="20"/>
        <end position="40"/>
    </location>
</feature>
<evidence type="ECO:0000256" key="6">
    <source>
        <dbReference type="ARBA" id="ARBA00022960"/>
    </source>
</evidence>
<comment type="caution">
    <text evidence="12">The sequence shown here is derived from an EMBL/GenBank/DDBJ whole genome shotgun (WGS) entry which is preliminary data.</text>
</comment>
<feature type="transmembrane region" description="Helical" evidence="11">
    <location>
        <begin position="52"/>
        <end position="70"/>
    </location>
</feature>
<dbReference type="EMBL" id="JAUZQE010000006">
    <property type="protein sequence ID" value="MDR4125178.1"/>
    <property type="molecule type" value="Genomic_DNA"/>
</dbReference>
<evidence type="ECO:0000256" key="8">
    <source>
        <dbReference type="ARBA" id="ARBA00022989"/>
    </source>
</evidence>
<keyword evidence="10 11" id="KW-0961">Cell wall biogenesis/degradation</keyword>
<evidence type="ECO:0000256" key="7">
    <source>
        <dbReference type="ARBA" id="ARBA00022984"/>
    </source>
</evidence>
<reference evidence="12 13" key="1">
    <citation type="submission" date="2023-08" db="EMBL/GenBank/DDBJ databases">
        <title>Alcaligenaceae gen. nov., a novel taxon isolated from the sludge of Yixing Pesticide Factory.</title>
        <authorList>
            <person name="Ruan L."/>
        </authorList>
    </citation>
    <scope>NUCLEOTIDE SEQUENCE [LARGE SCALE GENOMIC DNA]</scope>
    <source>
        <strain evidence="12 13">LG-2</strain>
    </source>
</reference>
<evidence type="ECO:0000313" key="13">
    <source>
        <dbReference type="Proteomes" id="UP001232156"/>
    </source>
</evidence>
<accession>A0ABU1D420</accession>
<protein>
    <recommendedName>
        <fullName evidence="11">Peptidoglycan glycosyltransferase MrdB</fullName>
        <shortName evidence="11">PGT</shortName>
        <ecNumber evidence="11">2.4.99.28</ecNumber>
    </recommendedName>
    <alternativeName>
        <fullName evidence="11">Cell elongation protein RodA</fullName>
    </alternativeName>
    <alternativeName>
        <fullName evidence="11">Cell wall polymerase</fullName>
    </alternativeName>
    <alternativeName>
        <fullName evidence="11">Peptidoglycan polymerase</fullName>
        <shortName evidence="11">PG polymerase</shortName>
    </alternativeName>
</protein>
<comment type="pathway">
    <text evidence="11">Cell wall biogenesis; peptidoglycan biosynthesis.</text>
</comment>
<feature type="transmembrane region" description="Helical" evidence="11">
    <location>
        <begin position="76"/>
        <end position="92"/>
    </location>
</feature>
<keyword evidence="6 11" id="KW-0133">Cell shape</keyword>
<keyword evidence="4 11" id="KW-0808">Transferase</keyword>
<dbReference type="RefSeq" id="WP_165278418.1">
    <property type="nucleotide sequence ID" value="NZ_JAUZQE010000006.1"/>
</dbReference>
<evidence type="ECO:0000256" key="3">
    <source>
        <dbReference type="ARBA" id="ARBA00022676"/>
    </source>
</evidence>
<keyword evidence="5 11" id="KW-0812">Transmembrane</keyword>
<comment type="similarity">
    <text evidence="11">Belongs to the SEDS family. MrdB/RodA subfamily.</text>
</comment>
<keyword evidence="2 11" id="KW-1003">Cell membrane</keyword>
<evidence type="ECO:0000256" key="1">
    <source>
        <dbReference type="ARBA" id="ARBA00004141"/>
    </source>
</evidence>
<evidence type="ECO:0000256" key="2">
    <source>
        <dbReference type="ARBA" id="ARBA00022475"/>
    </source>
</evidence>
<name>A0ABU1D420_9BURK</name>
<proteinExistence type="inferred from homology"/>
<evidence type="ECO:0000256" key="11">
    <source>
        <dbReference type="HAMAP-Rule" id="MF_02079"/>
    </source>
</evidence>
<keyword evidence="7 11" id="KW-0573">Peptidoglycan synthesis</keyword>
<comment type="subcellular location">
    <subcellularLocation>
        <location evidence="11">Cell inner membrane</location>
        <topology evidence="11">Multi-pass membrane protein</topology>
    </subcellularLocation>
    <subcellularLocation>
        <location evidence="1">Membrane</location>
        <topology evidence="1">Multi-pass membrane protein</topology>
    </subcellularLocation>
</comment>
<dbReference type="PROSITE" id="PS00428">
    <property type="entry name" value="FTSW_RODA_SPOVE"/>
    <property type="match status" value="1"/>
</dbReference>
<dbReference type="NCBIfam" id="TIGR02210">
    <property type="entry name" value="rodA_shape"/>
    <property type="match status" value="1"/>
</dbReference>
<comment type="function">
    <text evidence="11">Peptidoglycan polymerase that is essential for cell wall elongation.</text>
</comment>
<evidence type="ECO:0000256" key="5">
    <source>
        <dbReference type="ARBA" id="ARBA00022692"/>
    </source>
</evidence>
<organism evidence="12 13">
    <name type="scientific">Yanghanlia caeni</name>
    <dbReference type="NCBI Taxonomy" id="3064283"/>
    <lineage>
        <taxon>Bacteria</taxon>
        <taxon>Pseudomonadati</taxon>
        <taxon>Pseudomonadota</taxon>
        <taxon>Betaproteobacteria</taxon>
        <taxon>Burkholderiales</taxon>
        <taxon>Alcaligenaceae</taxon>
        <taxon>Yanghanlia</taxon>
    </lineage>
</organism>
<feature type="transmembrane region" description="Helical" evidence="11">
    <location>
        <begin position="136"/>
        <end position="153"/>
    </location>
</feature>
<feature type="transmembrane region" description="Helical" evidence="11">
    <location>
        <begin position="316"/>
        <end position="343"/>
    </location>
</feature>
<dbReference type="EC" id="2.4.99.28" evidence="11"/>
<dbReference type="Pfam" id="PF01098">
    <property type="entry name" value="FTSW_RODA_SPOVE"/>
    <property type="match status" value="1"/>
</dbReference>
<keyword evidence="9 11" id="KW-0472">Membrane</keyword>
<evidence type="ECO:0000256" key="10">
    <source>
        <dbReference type="ARBA" id="ARBA00023316"/>
    </source>
</evidence>
<feature type="transmembrane region" description="Helical" evidence="11">
    <location>
        <begin position="283"/>
        <end position="304"/>
    </location>
</feature>
<feature type="transmembrane region" description="Helical" evidence="11">
    <location>
        <begin position="159"/>
        <end position="176"/>
    </location>
</feature>
<evidence type="ECO:0000256" key="9">
    <source>
        <dbReference type="ARBA" id="ARBA00023136"/>
    </source>
</evidence>
<dbReference type="PANTHER" id="PTHR30474:SF1">
    <property type="entry name" value="PEPTIDOGLYCAN GLYCOSYLTRANSFERASE MRDB"/>
    <property type="match status" value="1"/>
</dbReference>
<dbReference type="InterPro" id="IPR001182">
    <property type="entry name" value="FtsW/RodA"/>
</dbReference>
<keyword evidence="13" id="KW-1185">Reference proteome</keyword>
<comment type="catalytic activity">
    <reaction evidence="11">
        <text>[GlcNAc-(1-&gt;4)-Mur2Ac(oyl-L-Ala-gamma-D-Glu-L-Lys-D-Ala-D-Ala)](n)-di-trans,octa-cis-undecaprenyl diphosphate + beta-D-GlcNAc-(1-&gt;4)-Mur2Ac(oyl-L-Ala-gamma-D-Glu-L-Lys-D-Ala-D-Ala)-di-trans,octa-cis-undecaprenyl diphosphate = [GlcNAc-(1-&gt;4)-Mur2Ac(oyl-L-Ala-gamma-D-Glu-L-Lys-D-Ala-D-Ala)](n+1)-di-trans,octa-cis-undecaprenyl diphosphate + di-trans,octa-cis-undecaprenyl diphosphate + H(+)</text>
        <dbReference type="Rhea" id="RHEA:23708"/>
        <dbReference type="Rhea" id="RHEA-COMP:9602"/>
        <dbReference type="Rhea" id="RHEA-COMP:9603"/>
        <dbReference type="ChEBI" id="CHEBI:15378"/>
        <dbReference type="ChEBI" id="CHEBI:58405"/>
        <dbReference type="ChEBI" id="CHEBI:60033"/>
        <dbReference type="ChEBI" id="CHEBI:78435"/>
        <dbReference type="EC" id="2.4.99.28"/>
    </reaction>
</comment>
<dbReference type="InterPro" id="IPR018365">
    <property type="entry name" value="Cell_cycle_FtsW-rel_CS"/>
</dbReference>
<evidence type="ECO:0000256" key="4">
    <source>
        <dbReference type="ARBA" id="ARBA00022679"/>
    </source>
</evidence>
<keyword evidence="11" id="KW-0997">Cell inner membrane</keyword>
<keyword evidence="3 11" id="KW-0328">Glycosyltransferase</keyword>
<gene>
    <name evidence="11 12" type="primary">rodA</name>
    <name evidence="11" type="synonym">mrdB</name>
    <name evidence="12" type="ORF">Q8947_04150</name>
</gene>